<gene>
    <name evidence="2" type="primary">Cplane1_1</name>
    <name evidence="2" type="ORF">BUCCAP_R05662</name>
</gene>
<feature type="compositionally biased region" description="Low complexity" evidence="1">
    <location>
        <begin position="17"/>
        <end position="30"/>
    </location>
</feature>
<dbReference type="OrthoDB" id="5974632at2759"/>
<name>A0A7K9HAW0_9PICI</name>
<dbReference type="AlphaFoldDB" id="A0A7K9HAW0"/>
<organism evidence="2 3">
    <name type="scientific">Bucco capensis</name>
    <name type="common">collared puffbird</name>
    <dbReference type="NCBI Taxonomy" id="135168"/>
    <lineage>
        <taxon>Eukaryota</taxon>
        <taxon>Metazoa</taxon>
        <taxon>Chordata</taxon>
        <taxon>Craniata</taxon>
        <taxon>Vertebrata</taxon>
        <taxon>Euteleostomi</taxon>
        <taxon>Archelosauria</taxon>
        <taxon>Archosauria</taxon>
        <taxon>Dinosauria</taxon>
        <taxon>Saurischia</taxon>
        <taxon>Theropoda</taxon>
        <taxon>Coelurosauria</taxon>
        <taxon>Aves</taxon>
        <taxon>Neognathae</taxon>
        <taxon>Neoaves</taxon>
        <taxon>Telluraves</taxon>
        <taxon>Coraciimorphae</taxon>
        <taxon>Piciformes</taxon>
        <taxon>Bucconidae</taxon>
        <taxon>Bucco</taxon>
    </lineage>
</organism>
<dbReference type="Proteomes" id="UP000534107">
    <property type="component" value="Unassembled WGS sequence"/>
</dbReference>
<evidence type="ECO:0000313" key="2">
    <source>
        <dbReference type="EMBL" id="NXH10907.1"/>
    </source>
</evidence>
<protein>
    <submittedName>
        <fullName evidence="2">CPLN1 protein</fullName>
    </submittedName>
</protein>
<evidence type="ECO:0000313" key="3">
    <source>
        <dbReference type="Proteomes" id="UP000534107"/>
    </source>
</evidence>
<sequence>NAVISLSDGEPSQTIVSPMSSAASSTSICAKKQEVKEEVTAEEDISTSETLKKMVQDEVLKLVQLQQINFMSLMQTVQSSFANLPNLQHVLEQHQSVPLGGSEHAHPAEGNGSVETK</sequence>
<feature type="region of interest" description="Disordered" evidence="1">
    <location>
        <begin position="93"/>
        <end position="117"/>
    </location>
</feature>
<dbReference type="PANTHER" id="PTHR14492:SF4">
    <property type="entry name" value="CILIOGENESIS AND PLANAR POLARITY EFFECTOR 1"/>
    <property type="match status" value="1"/>
</dbReference>
<keyword evidence="3" id="KW-1185">Reference proteome</keyword>
<evidence type="ECO:0000256" key="1">
    <source>
        <dbReference type="SAM" id="MobiDB-lite"/>
    </source>
</evidence>
<dbReference type="GO" id="GO:0060271">
    <property type="term" value="P:cilium assembly"/>
    <property type="evidence" value="ECO:0007669"/>
    <property type="project" value="TreeGrafter"/>
</dbReference>
<reference evidence="2 3" key="1">
    <citation type="submission" date="2019-09" db="EMBL/GenBank/DDBJ databases">
        <title>Bird 10,000 Genomes (B10K) Project - Family phase.</title>
        <authorList>
            <person name="Zhang G."/>
        </authorList>
    </citation>
    <scope>NUCLEOTIDE SEQUENCE [LARGE SCALE GENOMIC DNA]</scope>
    <source>
        <strain evidence="2">B10K-DU-001-16</strain>
        <tissue evidence="2">Muscle</tissue>
    </source>
</reference>
<dbReference type="PANTHER" id="PTHR14492">
    <property type="entry name" value="JBTS17"/>
    <property type="match status" value="1"/>
</dbReference>
<accession>A0A7K9HAW0</accession>
<dbReference type="EMBL" id="VWZO01002836">
    <property type="protein sequence ID" value="NXH10907.1"/>
    <property type="molecule type" value="Genomic_DNA"/>
</dbReference>
<proteinExistence type="predicted"/>
<feature type="non-terminal residue" evidence="2">
    <location>
        <position position="1"/>
    </location>
</feature>
<feature type="non-terminal residue" evidence="2">
    <location>
        <position position="117"/>
    </location>
</feature>
<dbReference type="InterPro" id="IPR028236">
    <property type="entry name" value="CPLANE1"/>
</dbReference>
<comment type="caution">
    <text evidence="2">The sequence shown here is derived from an EMBL/GenBank/DDBJ whole genome shotgun (WGS) entry which is preliminary data.</text>
</comment>
<feature type="region of interest" description="Disordered" evidence="1">
    <location>
        <begin position="1"/>
        <end position="31"/>
    </location>
</feature>
<dbReference type="GO" id="GO:0035869">
    <property type="term" value="C:ciliary transition zone"/>
    <property type="evidence" value="ECO:0007669"/>
    <property type="project" value="TreeGrafter"/>
</dbReference>